<evidence type="ECO:0000313" key="7">
    <source>
        <dbReference type="EMBL" id="GMR47908.1"/>
    </source>
</evidence>
<feature type="compositionally biased region" description="Basic and acidic residues" evidence="5">
    <location>
        <begin position="134"/>
        <end position="147"/>
    </location>
</feature>
<dbReference type="GO" id="GO:0001228">
    <property type="term" value="F:DNA-binding transcription activator activity, RNA polymerase II-specific"/>
    <property type="evidence" value="ECO:0007669"/>
    <property type="project" value="InterPro"/>
</dbReference>
<dbReference type="PRINTS" id="PR00615">
    <property type="entry name" value="CCAATSUBUNTA"/>
</dbReference>
<keyword evidence="2" id="KW-0805">Transcription regulation</keyword>
<feature type="domain" description="Transcription factor CBF/NF-Y/archaeal histone" evidence="6">
    <location>
        <begin position="47"/>
        <end position="111"/>
    </location>
</feature>
<dbReference type="InterPro" id="IPR003958">
    <property type="entry name" value="CBFA_NFYB_domain"/>
</dbReference>
<gene>
    <name evidence="7" type="ORF">PMAYCL1PPCAC_18103</name>
</gene>
<dbReference type="InterPro" id="IPR027113">
    <property type="entry name" value="Transc_fact_NFYB/HAP3"/>
</dbReference>
<dbReference type="InterPro" id="IPR009072">
    <property type="entry name" value="Histone-fold"/>
</dbReference>
<keyword evidence="3" id="KW-0238">DNA-binding</keyword>
<feature type="non-terminal residue" evidence="7">
    <location>
        <position position="1"/>
    </location>
</feature>
<dbReference type="Proteomes" id="UP001328107">
    <property type="component" value="Unassembled WGS sequence"/>
</dbReference>
<evidence type="ECO:0000256" key="2">
    <source>
        <dbReference type="ARBA" id="ARBA00023015"/>
    </source>
</evidence>
<organism evidence="7 8">
    <name type="scientific">Pristionchus mayeri</name>
    <dbReference type="NCBI Taxonomy" id="1317129"/>
    <lineage>
        <taxon>Eukaryota</taxon>
        <taxon>Metazoa</taxon>
        <taxon>Ecdysozoa</taxon>
        <taxon>Nematoda</taxon>
        <taxon>Chromadorea</taxon>
        <taxon>Rhabditida</taxon>
        <taxon>Rhabditina</taxon>
        <taxon>Diplogasteromorpha</taxon>
        <taxon>Diplogasteroidea</taxon>
        <taxon>Neodiplogasteridae</taxon>
        <taxon>Pristionchus</taxon>
    </lineage>
</organism>
<feature type="compositionally biased region" description="Polar residues" evidence="5">
    <location>
        <begin position="176"/>
        <end position="195"/>
    </location>
</feature>
<evidence type="ECO:0000313" key="8">
    <source>
        <dbReference type="Proteomes" id="UP001328107"/>
    </source>
</evidence>
<evidence type="ECO:0000256" key="1">
    <source>
        <dbReference type="ARBA" id="ARBA00009053"/>
    </source>
</evidence>
<comment type="caution">
    <text evidence="7">The sequence shown here is derived from an EMBL/GenBank/DDBJ whole genome shotgun (WGS) entry which is preliminary data.</text>
</comment>
<comment type="similarity">
    <text evidence="1">Belongs to the NFYB/HAP3 subunit family.</text>
</comment>
<dbReference type="EMBL" id="BTRK01000004">
    <property type="protein sequence ID" value="GMR47908.1"/>
    <property type="molecule type" value="Genomic_DNA"/>
</dbReference>
<dbReference type="PANTHER" id="PTHR11064">
    <property type="entry name" value="CCAAT-BINDING TRANSCRIPTION FACTOR-RELATED"/>
    <property type="match status" value="1"/>
</dbReference>
<feature type="compositionally biased region" description="Basic and acidic residues" evidence="5">
    <location>
        <begin position="13"/>
        <end position="24"/>
    </location>
</feature>
<dbReference type="GO" id="GO:0046982">
    <property type="term" value="F:protein heterodimerization activity"/>
    <property type="evidence" value="ECO:0007669"/>
    <property type="project" value="InterPro"/>
</dbReference>
<feature type="compositionally biased region" description="Acidic residues" evidence="5">
    <location>
        <begin position="1"/>
        <end position="12"/>
    </location>
</feature>
<evidence type="ECO:0000256" key="4">
    <source>
        <dbReference type="ARBA" id="ARBA00023163"/>
    </source>
</evidence>
<reference evidence="8" key="1">
    <citation type="submission" date="2022-10" db="EMBL/GenBank/DDBJ databases">
        <title>Genome assembly of Pristionchus species.</title>
        <authorList>
            <person name="Yoshida K."/>
            <person name="Sommer R.J."/>
        </authorList>
    </citation>
    <scope>NUCLEOTIDE SEQUENCE [LARGE SCALE GENOMIC DNA]</scope>
    <source>
        <strain evidence="8">RS5460</strain>
    </source>
</reference>
<protein>
    <recommendedName>
        <fullName evidence="6">Transcription factor CBF/NF-Y/archaeal histone domain-containing protein</fullName>
    </recommendedName>
</protein>
<dbReference type="GO" id="GO:0000978">
    <property type="term" value="F:RNA polymerase II cis-regulatory region sequence-specific DNA binding"/>
    <property type="evidence" value="ECO:0007669"/>
    <property type="project" value="TreeGrafter"/>
</dbReference>
<sequence>ERDGSVVEEENDMERQSEGSAGIHEDLIDAVARGTEDPEVLREQDRFLPICNISRVMRRMVPESGKMSKESKEAVQEAVSEFISFITSEASDKCIEEQRKTITCDDLLNAIEGMGFEKYMEPLKLFLARYREATRADRPSEGGDHRTPSPPPTPLIIPSPFPHSASGPGGPIQPAPSHSPSTALLNTSPQSLPSS</sequence>
<feature type="region of interest" description="Disordered" evidence="5">
    <location>
        <begin position="134"/>
        <end position="195"/>
    </location>
</feature>
<dbReference type="GO" id="GO:0016602">
    <property type="term" value="C:CCAAT-binding factor complex"/>
    <property type="evidence" value="ECO:0007669"/>
    <property type="project" value="InterPro"/>
</dbReference>
<keyword evidence="8" id="KW-1185">Reference proteome</keyword>
<dbReference type="CDD" id="cd22907">
    <property type="entry name" value="HFD_NFYB"/>
    <property type="match status" value="1"/>
</dbReference>
<feature type="region of interest" description="Disordered" evidence="5">
    <location>
        <begin position="1"/>
        <end position="24"/>
    </location>
</feature>
<proteinExistence type="inferred from homology"/>
<evidence type="ECO:0000256" key="3">
    <source>
        <dbReference type="ARBA" id="ARBA00023125"/>
    </source>
</evidence>
<dbReference type="Pfam" id="PF00808">
    <property type="entry name" value="CBFD_NFYB_HMF"/>
    <property type="match status" value="1"/>
</dbReference>
<feature type="compositionally biased region" description="Pro residues" evidence="5">
    <location>
        <begin position="148"/>
        <end position="161"/>
    </location>
</feature>
<evidence type="ECO:0000256" key="5">
    <source>
        <dbReference type="SAM" id="MobiDB-lite"/>
    </source>
</evidence>
<dbReference type="PANTHER" id="PTHR11064:SF9">
    <property type="entry name" value="NUCLEAR TRANSCRIPTION FACTOR Y SUBUNIT BETA"/>
    <property type="match status" value="1"/>
</dbReference>
<evidence type="ECO:0000259" key="6">
    <source>
        <dbReference type="Pfam" id="PF00808"/>
    </source>
</evidence>
<dbReference type="AlphaFoldDB" id="A0AAN5I141"/>
<dbReference type="SUPFAM" id="SSF47113">
    <property type="entry name" value="Histone-fold"/>
    <property type="match status" value="1"/>
</dbReference>
<keyword evidence="4" id="KW-0804">Transcription</keyword>
<accession>A0AAN5I141</accession>
<feature type="non-terminal residue" evidence="7">
    <location>
        <position position="195"/>
    </location>
</feature>
<name>A0AAN5I141_9BILA</name>
<dbReference type="Gene3D" id="1.10.20.10">
    <property type="entry name" value="Histone, subunit A"/>
    <property type="match status" value="1"/>
</dbReference>